<reference evidence="2 3" key="1">
    <citation type="submission" date="2013-01" db="EMBL/GenBank/DDBJ databases">
        <authorList>
            <person name="Harkins D.M."/>
            <person name="Durkin A.S."/>
            <person name="Brinkac L.M."/>
            <person name="Haft D.H."/>
            <person name="Selengut J.D."/>
            <person name="Sanka R."/>
            <person name="DePew J."/>
            <person name="Purushe J."/>
            <person name="Matthias M.A."/>
            <person name="Vinetz J.M."/>
            <person name="Sutton G.G."/>
            <person name="Nierman W.C."/>
            <person name="Fouts D.E."/>
        </authorList>
    </citation>
    <scope>NUCLEOTIDE SEQUENCE [LARGE SCALE GENOMIC DNA]</scope>
    <source>
        <strain evidence="2 3">CBC1416</strain>
    </source>
</reference>
<protein>
    <submittedName>
        <fullName evidence="2">Uncharacterized protein</fullName>
    </submittedName>
</protein>
<dbReference type="Proteomes" id="UP000012149">
    <property type="component" value="Unassembled WGS sequence"/>
</dbReference>
<dbReference type="EMBL" id="AKWE02000077">
    <property type="protein sequence ID" value="EMO58439.1"/>
    <property type="molecule type" value="Genomic_DNA"/>
</dbReference>
<sequence length="46" mass="5233">MMDKYYSEIPDKLLEKITPLLPKEKPKAQGGRNRVSTRLVMAGSIE</sequence>
<evidence type="ECO:0000256" key="1">
    <source>
        <dbReference type="SAM" id="MobiDB-lite"/>
    </source>
</evidence>
<feature type="region of interest" description="Disordered" evidence="1">
    <location>
        <begin position="23"/>
        <end position="46"/>
    </location>
</feature>
<comment type="caution">
    <text evidence="2">The sequence shown here is derived from an EMBL/GenBank/DDBJ whole genome shotgun (WGS) entry which is preliminary data.</text>
</comment>
<organism evidence="2 3">
    <name type="scientific">Leptospira santarosai str. CBC1416</name>
    <dbReference type="NCBI Taxonomy" id="1193059"/>
    <lineage>
        <taxon>Bacteria</taxon>
        <taxon>Pseudomonadati</taxon>
        <taxon>Spirochaetota</taxon>
        <taxon>Spirochaetia</taxon>
        <taxon>Leptospirales</taxon>
        <taxon>Leptospiraceae</taxon>
        <taxon>Leptospira</taxon>
    </lineage>
</organism>
<evidence type="ECO:0000313" key="3">
    <source>
        <dbReference type="Proteomes" id="UP000012149"/>
    </source>
</evidence>
<proteinExistence type="predicted"/>
<accession>M6VZI0</accession>
<evidence type="ECO:0000313" key="2">
    <source>
        <dbReference type="EMBL" id="EMO58439.1"/>
    </source>
</evidence>
<dbReference type="AlphaFoldDB" id="M6VZI0"/>
<gene>
    <name evidence="2" type="ORF">LEP1GSC161_3120</name>
</gene>
<name>M6VZI0_9LEPT</name>